<dbReference type="GeneID" id="83260232"/>
<gene>
    <name evidence="1" type="ORF">AVL57_11335</name>
</gene>
<evidence type="ECO:0000313" key="1">
    <source>
        <dbReference type="EMBL" id="AMJ74506.1"/>
    </source>
</evidence>
<accession>A0ABM5YK64</accession>
<evidence type="ECO:0000313" key="2">
    <source>
        <dbReference type="Proteomes" id="UP000056750"/>
    </source>
</evidence>
<dbReference type="EMBL" id="CP013926">
    <property type="protein sequence ID" value="AMJ74506.1"/>
    <property type="molecule type" value="Genomic_DNA"/>
</dbReference>
<keyword evidence="2" id="KW-1185">Reference proteome</keyword>
<organism evidence="1 2">
    <name type="scientific">Alteromonas stellipolaris</name>
    <dbReference type="NCBI Taxonomy" id="233316"/>
    <lineage>
        <taxon>Bacteria</taxon>
        <taxon>Pseudomonadati</taxon>
        <taxon>Pseudomonadota</taxon>
        <taxon>Gammaproteobacteria</taxon>
        <taxon>Alteromonadales</taxon>
        <taxon>Alteromonadaceae</taxon>
        <taxon>Alteromonas/Salinimonas group</taxon>
        <taxon>Alteromonas</taxon>
    </lineage>
</organism>
<protein>
    <submittedName>
        <fullName evidence="1">Uncharacterized protein</fullName>
    </submittedName>
</protein>
<name>A0ABM5YK64_9ALTE</name>
<reference evidence="1 2" key="1">
    <citation type="submission" date="2015-12" db="EMBL/GenBank/DDBJ databases">
        <title>Intraspecies pangenome expansion in the marine bacterium Alteromonas.</title>
        <authorList>
            <person name="Lopez-Perez M."/>
            <person name="Rodriguez-Valera F."/>
        </authorList>
    </citation>
    <scope>NUCLEOTIDE SEQUENCE [LARGE SCALE GENOMIC DNA]</scope>
    <source>
        <strain evidence="1 2">LMG 21861</strain>
    </source>
</reference>
<sequence length="100" mass="11213">MKKKLLMAHIPYQNFPKIKVALLNLAFSKAKEDGINKVAESPNKGTTTNINTKPTELAADPFDTGVMINIDQYVTTRAASAHIKPKIWMLRIYSLKITIQ</sequence>
<proteinExistence type="predicted"/>
<dbReference type="Proteomes" id="UP000056750">
    <property type="component" value="Chromosome"/>
</dbReference>
<dbReference type="RefSeq" id="WP_057791711.1">
    <property type="nucleotide sequence ID" value="NZ_CP013926.1"/>
</dbReference>